<evidence type="ECO:0000259" key="6">
    <source>
        <dbReference type="PROSITE" id="PS50113"/>
    </source>
</evidence>
<dbReference type="SMART" id="SM00091">
    <property type="entry name" value="PAS"/>
    <property type="match status" value="4"/>
</dbReference>
<accession>B9THU4</accession>
<keyword evidence="8" id="KW-1185">Reference proteome</keyword>
<dbReference type="InterPro" id="IPR013655">
    <property type="entry name" value="PAS_fold_3"/>
</dbReference>
<dbReference type="CDD" id="cd00130">
    <property type="entry name" value="PAS"/>
    <property type="match status" value="4"/>
</dbReference>
<keyword evidence="7" id="KW-0418">Kinase</keyword>
<dbReference type="SUPFAM" id="SSF55785">
    <property type="entry name" value="PYP-like sensor domain (PAS domain)"/>
    <property type="match status" value="4"/>
</dbReference>
<dbReference type="Gene3D" id="3.30.450.20">
    <property type="entry name" value="PAS domain"/>
    <property type="match status" value="4"/>
</dbReference>
<dbReference type="InterPro" id="IPR013656">
    <property type="entry name" value="PAS_4"/>
</dbReference>
<evidence type="ECO:0000313" key="7">
    <source>
        <dbReference type="EMBL" id="EEF24570.1"/>
    </source>
</evidence>
<feature type="domain" description="PAS" evidence="5">
    <location>
        <begin position="377"/>
        <end position="434"/>
    </location>
</feature>
<dbReference type="InterPro" id="IPR000014">
    <property type="entry name" value="PAS"/>
</dbReference>
<name>B9THU4_RICCO</name>
<feature type="domain" description="PAS" evidence="5">
    <location>
        <begin position="5"/>
        <end position="81"/>
    </location>
</feature>
<keyword evidence="1" id="KW-0600">Photoreceptor protein</keyword>
<evidence type="ECO:0000256" key="1">
    <source>
        <dbReference type="ARBA" id="ARBA00022543"/>
    </source>
</evidence>
<dbReference type="InterPro" id="IPR052155">
    <property type="entry name" value="Biofilm_reg_signaling"/>
</dbReference>
<gene>
    <name evidence="7" type="ORF">RCOM_1842920</name>
</gene>
<dbReference type="EMBL" id="EQ981875">
    <property type="protein sequence ID" value="EEF24570.1"/>
    <property type="molecule type" value="Genomic_DNA"/>
</dbReference>
<evidence type="ECO:0000256" key="3">
    <source>
        <dbReference type="ARBA" id="ARBA00022991"/>
    </source>
</evidence>
<evidence type="ECO:0000256" key="4">
    <source>
        <dbReference type="ARBA" id="ARBA00023170"/>
    </source>
</evidence>
<dbReference type="GO" id="GO:0016301">
    <property type="term" value="F:kinase activity"/>
    <property type="evidence" value="ECO:0007669"/>
    <property type="project" value="UniProtKB-KW"/>
</dbReference>
<evidence type="ECO:0000256" key="2">
    <source>
        <dbReference type="ARBA" id="ARBA00022606"/>
    </source>
</evidence>
<dbReference type="InterPro" id="IPR000700">
    <property type="entry name" value="PAS-assoc_C"/>
</dbReference>
<dbReference type="GO" id="GO:0009637">
    <property type="term" value="P:response to blue light"/>
    <property type="evidence" value="ECO:0007669"/>
    <property type="project" value="UniProtKB-ARBA"/>
</dbReference>
<dbReference type="AlphaFoldDB" id="B9THU4"/>
<dbReference type="PANTHER" id="PTHR44757:SF2">
    <property type="entry name" value="BIOFILM ARCHITECTURE MAINTENANCE PROTEIN MBAA"/>
    <property type="match status" value="1"/>
</dbReference>
<evidence type="ECO:0000313" key="8">
    <source>
        <dbReference type="Proteomes" id="UP000008311"/>
    </source>
</evidence>
<dbReference type="PROSITE" id="PS50113">
    <property type="entry name" value="PAC"/>
    <property type="match status" value="3"/>
</dbReference>
<reference evidence="8" key="1">
    <citation type="journal article" date="2010" name="Nat. Biotechnol.">
        <title>Draft genome sequence of the oilseed species Ricinus communis.</title>
        <authorList>
            <person name="Chan A.P."/>
            <person name="Crabtree J."/>
            <person name="Zhao Q."/>
            <person name="Lorenzi H."/>
            <person name="Orvis J."/>
            <person name="Puiu D."/>
            <person name="Melake-Berhan A."/>
            <person name="Jones K.M."/>
            <person name="Redman J."/>
            <person name="Chen G."/>
            <person name="Cahoon E.B."/>
            <person name="Gedil M."/>
            <person name="Stanke M."/>
            <person name="Haas B.J."/>
            <person name="Wortman J.R."/>
            <person name="Fraser-Liggett C.M."/>
            <person name="Ravel J."/>
            <person name="Rabinowicz P.D."/>
        </authorList>
    </citation>
    <scope>NUCLEOTIDE SEQUENCE [LARGE SCALE GENOMIC DNA]</scope>
    <source>
        <strain evidence="8">cv. Hale</strain>
    </source>
</reference>
<proteinExistence type="predicted"/>
<sequence>ERARLEEQLSGIAASVPGFIFTIRTAPDRQVSFPFVSAGVDALFGLQPEDVRQDASVLRARYHPEDLPRVLALMDESAHSLSPFRIEIRIFHPEHGMRWIEIRSTPQRYEDGSTEWHGIMLDITERKQHDEQLALQDHALNQVGEALYLMDDEARFVQVNAEACRALGYTRDALLKMRVFDIDPDFGPEQWRQYAAAGVSGMIETRHKASDGRIFPVEVNANQIEYQGNRYHLALVRDITGRKRMEEALAASEREFRSLAENSINIIVRYDRDCRRVYVNPAYERATGTQQSHAARGATPAQVWAVRNMSAQEYTVMLQRVMATGRGEEVELQVSSADDQVLTHVYNAVPEYDADGVCCSVLVIGHDITERKRVERELKLLSHAVNMSSDEIHLVDSHGRIVYVNDGMSRALGYTQQELLELTIPDIDPAMTPE</sequence>
<feature type="non-terminal residue" evidence="7">
    <location>
        <position position="434"/>
    </location>
</feature>
<keyword evidence="7" id="KW-0808">Transferase</keyword>
<dbReference type="PROSITE" id="PS50112">
    <property type="entry name" value="PAS"/>
    <property type="match status" value="2"/>
</dbReference>
<keyword evidence="2" id="KW-0716">Sensory transduction</keyword>
<feature type="domain" description="PAC" evidence="6">
    <location>
        <begin position="201"/>
        <end position="251"/>
    </location>
</feature>
<dbReference type="GO" id="GO:0009881">
    <property type="term" value="F:photoreceptor activity"/>
    <property type="evidence" value="ECO:0007669"/>
    <property type="project" value="UniProtKB-KW"/>
</dbReference>
<keyword evidence="3" id="KW-0157">Chromophore</keyword>
<dbReference type="Pfam" id="PF08448">
    <property type="entry name" value="PAS_4"/>
    <property type="match status" value="1"/>
</dbReference>
<evidence type="ECO:0000259" key="5">
    <source>
        <dbReference type="PROSITE" id="PS50112"/>
    </source>
</evidence>
<feature type="domain" description="PAC" evidence="6">
    <location>
        <begin position="84"/>
        <end position="135"/>
    </location>
</feature>
<dbReference type="InParanoid" id="B9THU4"/>
<organism evidence="7 8">
    <name type="scientific">Ricinus communis</name>
    <name type="common">Castor bean</name>
    <dbReference type="NCBI Taxonomy" id="3988"/>
    <lineage>
        <taxon>Eukaryota</taxon>
        <taxon>Viridiplantae</taxon>
        <taxon>Streptophyta</taxon>
        <taxon>Embryophyta</taxon>
        <taxon>Tracheophyta</taxon>
        <taxon>Spermatophyta</taxon>
        <taxon>Magnoliopsida</taxon>
        <taxon>eudicotyledons</taxon>
        <taxon>Gunneridae</taxon>
        <taxon>Pentapetalae</taxon>
        <taxon>rosids</taxon>
        <taxon>fabids</taxon>
        <taxon>Malpighiales</taxon>
        <taxon>Euphorbiaceae</taxon>
        <taxon>Acalyphoideae</taxon>
        <taxon>Acalypheae</taxon>
        <taxon>Ricinus</taxon>
    </lineage>
</organism>
<dbReference type="InterPro" id="IPR001610">
    <property type="entry name" value="PAC"/>
</dbReference>
<dbReference type="Proteomes" id="UP000008311">
    <property type="component" value="Unassembled WGS sequence"/>
</dbReference>
<dbReference type="SMART" id="SM00086">
    <property type="entry name" value="PAC"/>
    <property type="match status" value="3"/>
</dbReference>
<keyword evidence="4" id="KW-0675">Receptor</keyword>
<protein>
    <submittedName>
        <fullName evidence="7">Sensory transduction histidine kinase, putative</fullName>
    </submittedName>
</protein>
<dbReference type="InterPro" id="IPR035965">
    <property type="entry name" value="PAS-like_dom_sf"/>
</dbReference>
<dbReference type="PANTHER" id="PTHR44757">
    <property type="entry name" value="DIGUANYLATE CYCLASE DGCP"/>
    <property type="match status" value="1"/>
</dbReference>
<dbReference type="Pfam" id="PF08447">
    <property type="entry name" value="PAS_3"/>
    <property type="match status" value="1"/>
</dbReference>
<feature type="non-terminal residue" evidence="7">
    <location>
        <position position="1"/>
    </location>
</feature>
<dbReference type="NCBIfam" id="TIGR00229">
    <property type="entry name" value="sensory_box"/>
    <property type="match status" value="4"/>
</dbReference>
<dbReference type="Pfam" id="PF13426">
    <property type="entry name" value="PAS_9"/>
    <property type="match status" value="2"/>
</dbReference>
<feature type="domain" description="PAC" evidence="6">
    <location>
        <begin position="328"/>
        <end position="380"/>
    </location>
</feature>